<dbReference type="HOGENOM" id="CLU_045686_1_1_10"/>
<dbReference type="PANTHER" id="PTHR30188:SF4">
    <property type="entry name" value="PROTEIN TRIGALACTOSYLDIACYLGLYCEROL 1, CHLOROPLASTIC"/>
    <property type="match status" value="1"/>
</dbReference>
<dbReference type="EMBL" id="CP003557">
    <property type="protein sequence ID" value="AFN74496.1"/>
    <property type="molecule type" value="Genomic_DNA"/>
</dbReference>
<gene>
    <name evidence="2" type="ordered locus">MROS_1259</name>
</gene>
<dbReference type="GO" id="GO:0043190">
    <property type="term" value="C:ATP-binding cassette (ABC) transporter complex"/>
    <property type="evidence" value="ECO:0007669"/>
    <property type="project" value="InterPro"/>
</dbReference>
<reference evidence="2 3" key="1">
    <citation type="journal article" date="2013" name="PLoS ONE">
        <title>Genomic analysis of Melioribacter roseus, facultatively anaerobic organotrophic bacterium representing a novel deep lineage within Bacteriodetes/Chlorobi group.</title>
        <authorList>
            <person name="Kadnikov V.V."/>
            <person name="Mardanov A.V."/>
            <person name="Podosokorskaya O.A."/>
            <person name="Gavrilov S.N."/>
            <person name="Kublanov I.V."/>
            <person name="Beletsky A.V."/>
            <person name="Bonch-Osmolovskaya E.A."/>
            <person name="Ravin N.V."/>
        </authorList>
    </citation>
    <scope>NUCLEOTIDE SEQUENCE [LARGE SCALE GENOMIC DNA]</scope>
    <source>
        <strain evidence="3">JCM 17771 / P3M-2</strain>
    </source>
</reference>
<feature type="transmembrane region" description="Helical" evidence="1">
    <location>
        <begin position="140"/>
        <end position="164"/>
    </location>
</feature>
<dbReference type="Pfam" id="PF02405">
    <property type="entry name" value="MlaE"/>
    <property type="match status" value="1"/>
</dbReference>
<dbReference type="InterPro" id="IPR030802">
    <property type="entry name" value="Permease_MalE"/>
</dbReference>
<feature type="transmembrane region" description="Helical" evidence="1">
    <location>
        <begin position="46"/>
        <end position="63"/>
    </location>
</feature>
<dbReference type="Proteomes" id="UP000009011">
    <property type="component" value="Chromosome"/>
</dbReference>
<name>I7A3N6_MELRP</name>
<dbReference type="AlphaFoldDB" id="I7A3N6"/>
<dbReference type="OrthoDB" id="9810518at2"/>
<feature type="transmembrane region" description="Helical" evidence="1">
    <location>
        <begin position="189"/>
        <end position="210"/>
    </location>
</feature>
<accession>I7A3N6</accession>
<keyword evidence="1" id="KW-1133">Transmembrane helix</keyword>
<sequence>MTRFQNMIAGLQEYSLLVRDIIIGFSKIKENWNETIQEMYLIGTKSFYLIFLGGLFTGVILAIETGHQLETFGATSWIAKTVSLGMVRELGPVITGLLLAARTGAKNTSELGAMQLSEQIDALRAFGVSPVEKLVIPRTAAALAMFLPLTLIADLVGIVGGMLVSNQTFNSDLNTFWHTAVISLKMKDLFVGFLKPFFFGFFIATISSYYGLTTKGGTTGLGKNTINAVVYSSAIILVLDFVFTKVVWELL</sequence>
<evidence type="ECO:0000256" key="1">
    <source>
        <dbReference type="SAM" id="Phobius"/>
    </source>
</evidence>
<keyword evidence="3" id="KW-1185">Reference proteome</keyword>
<protein>
    <submittedName>
        <fullName evidence="2">Permease putative</fullName>
    </submittedName>
</protein>
<organism evidence="2 3">
    <name type="scientific">Melioribacter roseus (strain DSM 23840 / JCM 17771 / VKM B-2668 / P3M-2)</name>
    <dbReference type="NCBI Taxonomy" id="1191523"/>
    <lineage>
        <taxon>Bacteria</taxon>
        <taxon>Pseudomonadati</taxon>
        <taxon>Ignavibacteriota</taxon>
        <taxon>Ignavibacteria</taxon>
        <taxon>Ignavibacteriales</taxon>
        <taxon>Melioribacteraceae</taxon>
        <taxon>Melioribacter</taxon>
    </lineage>
</organism>
<dbReference type="RefSeq" id="WP_014855931.1">
    <property type="nucleotide sequence ID" value="NC_018178.1"/>
</dbReference>
<dbReference type="STRING" id="1191523.MROS_1259"/>
<dbReference type="eggNOG" id="COG0767">
    <property type="taxonomic scope" value="Bacteria"/>
</dbReference>
<evidence type="ECO:0000313" key="2">
    <source>
        <dbReference type="EMBL" id="AFN74496.1"/>
    </source>
</evidence>
<dbReference type="PANTHER" id="PTHR30188">
    <property type="entry name" value="ABC TRANSPORTER PERMEASE PROTEIN-RELATED"/>
    <property type="match status" value="1"/>
</dbReference>
<evidence type="ECO:0000313" key="3">
    <source>
        <dbReference type="Proteomes" id="UP000009011"/>
    </source>
</evidence>
<proteinExistence type="predicted"/>
<dbReference type="GO" id="GO:0005548">
    <property type="term" value="F:phospholipid transporter activity"/>
    <property type="evidence" value="ECO:0007669"/>
    <property type="project" value="TreeGrafter"/>
</dbReference>
<dbReference type="KEGG" id="mro:MROS_1259"/>
<feature type="transmembrane region" description="Helical" evidence="1">
    <location>
        <begin position="230"/>
        <end position="248"/>
    </location>
</feature>
<keyword evidence="1" id="KW-0472">Membrane</keyword>
<keyword evidence="1" id="KW-0812">Transmembrane</keyword>